<evidence type="ECO:0000256" key="6">
    <source>
        <dbReference type="RuleBase" id="RU364120"/>
    </source>
</evidence>
<gene>
    <name evidence="7" type="ORF">Glove_134g220</name>
</gene>
<comment type="subcellular location">
    <subcellularLocation>
        <location evidence="6">Membrane</location>
        <topology evidence="6">Single-pass membrane protein</topology>
    </subcellularLocation>
    <subcellularLocation>
        <location evidence="6">Endoplasmic reticulum membrane</location>
        <topology evidence="6">Single-pass membrane protein</topology>
    </subcellularLocation>
</comment>
<keyword evidence="8" id="KW-1185">Reference proteome</keyword>
<dbReference type="STRING" id="1348612.A0A397IX52"/>
<evidence type="ECO:0000256" key="1">
    <source>
        <dbReference type="ARBA" id="ARBA00005500"/>
    </source>
</evidence>
<dbReference type="PANTHER" id="PTHR15601:SF0">
    <property type="entry name" value="GEO09675P1"/>
    <property type="match status" value="1"/>
</dbReference>
<keyword evidence="5 6" id="KW-0472">Membrane</keyword>
<evidence type="ECO:0000256" key="3">
    <source>
        <dbReference type="ARBA" id="ARBA00022824"/>
    </source>
</evidence>
<evidence type="ECO:0000256" key="4">
    <source>
        <dbReference type="ARBA" id="ARBA00022989"/>
    </source>
</evidence>
<reference evidence="7 8" key="1">
    <citation type="submission" date="2018-08" db="EMBL/GenBank/DDBJ databases">
        <title>Genome and evolution of the arbuscular mycorrhizal fungus Diversispora epigaea (formerly Glomus versiforme) and its bacterial endosymbionts.</title>
        <authorList>
            <person name="Sun X."/>
            <person name="Fei Z."/>
            <person name="Harrison M."/>
        </authorList>
    </citation>
    <scope>NUCLEOTIDE SEQUENCE [LARGE SCALE GENOMIC DNA]</scope>
    <source>
        <strain evidence="7 8">IT104</strain>
    </source>
</reference>
<evidence type="ECO:0000256" key="5">
    <source>
        <dbReference type="ARBA" id="ARBA00023136"/>
    </source>
</evidence>
<name>A0A397IX52_9GLOM</name>
<organism evidence="7 8">
    <name type="scientific">Diversispora epigaea</name>
    <dbReference type="NCBI Taxonomy" id="1348612"/>
    <lineage>
        <taxon>Eukaryota</taxon>
        <taxon>Fungi</taxon>
        <taxon>Fungi incertae sedis</taxon>
        <taxon>Mucoromycota</taxon>
        <taxon>Glomeromycotina</taxon>
        <taxon>Glomeromycetes</taxon>
        <taxon>Diversisporales</taxon>
        <taxon>Diversisporaceae</taxon>
        <taxon>Diversispora</taxon>
    </lineage>
</organism>
<dbReference type="AlphaFoldDB" id="A0A397IX52"/>
<comment type="caution">
    <text evidence="7">The sequence shown here is derived from an EMBL/GenBank/DDBJ whole genome shotgun (WGS) entry which is preliminary data.</text>
</comment>
<sequence>MPGTTNPIIRKKNLAYATNIHNRGHVKTSLRKEKESQLPVGYFTLGIILFVVVGSSIFEMLKFI</sequence>
<dbReference type="OrthoDB" id="16679at2759"/>
<evidence type="ECO:0000313" key="8">
    <source>
        <dbReference type="Proteomes" id="UP000266861"/>
    </source>
</evidence>
<accession>A0A397IX52</accession>
<comment type="function">
    <text evidence="6">Interacts with target proteins during translocation into the lumen of the endoplasmic reticulum. Protects unfolded target proteins against degradation and facilitate correct glycosylation.</text>
</comment>
<dbReference type="GO" id="GO:0030968">
    <property type="term" value="P:endoplasmic reticulum unfolded protein response"/>
    <property type="evidence" value="ECO:0007669"/>
    <property type="project" value="TreeGrafter"/>
</dbReference>
<keyword evidence="4 6" id="KW-1133">Transmembrane helix</keyword>
<evidence type="ECO:0000313" key="7">
    <source>
        <dbReference type="EMBL" id="RHZ80605.1"/>
    </source>
</evidence>
<dbReference type="PANTHER" id="PTHR15601">
    <property type="entry name" value="STRESS ASSOCIATED ENDOPLASMIC RETICULUM PROTEIN SERP1/RAMP4"/>
    <property type="match status" value="1"/>
</dbReference>
<comment type="similarity">
    <text evidence="1 6">Belongs to the RAMP4 family.</text>
</comment>
<dbReference type="Proteomes" id="UP000266861">
    <property type="component" value="Unassembled WGS sequence"/>
</dbReference>
<dbReference type="GO" id="GO:0005789">
    <property type="term" value="C:endoplasmic reticulum membrane"/>
    <property type="evidence" value="ECO:0007669"/>
    <property type="project" value="UniProtKB-SubCell"/>
</dbReference>
<dbReference type="InterPro" id="IPR010580">
    <property type="entry name" value="ER_stress-assoc"/>
</dbReference>
<feature type="transmembrane region" description="Helical" evidence="6">
    <location>
        <begin position="40"/>
        <end position="61"/>
    </location>
</feature>
<evidence type="ECO:0000256" key="2">
    <source>
        <dbReference type="ARBA" id="ARBA00022692"/>
    </source>
</evidence>
<dbReference type="Pfam" id="PF06624">
    <property type="entry name" value="RAMP4"/>
    <property type="match status" value="1"/>
</dbReference>
<proteinExistence type="inferred from homology"/>
<protein>
    <recommendedName>
        <fullName evidence="6">Stress-associated endoplasmic reticulum protein</fullName>
    </recommendedName>
</protein>
<keyword evidence="2 6" id="KW-0812">Transmembrane</keyword>
<dbReference type="EMBL" id="PQFF01000125">
    <property type="protein sequence ID" value="RHZ80605.1"/>
    <property type="molecule type" value="Genomic_DNA"/>
</dbReference>
<keyword evidence="3 6" id="KW-0256">Endoplasmic reticulum</keyword>